<keyword evidence="4" id="KW-1185">Reference proteome</keyword>
<feature type="domain" description="Piwi" evidence="2">
    <location>
        <begin position="638"/>
        <end position="951"/>
    </location>
</feature>
<dbReference type="SMART" id="SM00950">
    <property type="entry name" value="Piwi"/>
    <property type="match status" value="1"/>
</dbReference>
<name>A0A9X0DFS0_9HELO</name>
<dbReference type="InterPro" id="IPR036085">
    <property type="entry name" value="PAZ_dom_sf"/>
</dbReference>
<dbReference type="Proteomes" id="UP001152300">
    <property type="component" value="Unassembled WGS sequence"/>
</dbReference>
<dbReference type="PANTHER" id="PTHR22891">
    <property type="entry name" value="EUKARYOTIC TRANSLATION INITIATION FACTOR 2C"/>
    <property type="match status" value="1"/>
</dbReference>
<sequence>MKKRDEALKVQQNVGSEGPSGIAASASTSGVAAPGILSALNTGLAATSISGEDPYAGMTDRQKQKAIDQKKWDEELPNMTKAPSKRGEHSSGSAIKANFLKLGFNPSIRLYRYSISFGYIEIVSKRGGDPRRYIPTNRDTKRHLINSMLTQSDSDPLPTGGVAWASDFDSTIISAGELYPGLTISSPDQFVRHTRTGQNGSTPPTMKSQVRFLGIVTIDELVKHCSFPSKSAAGYLPNEDLKAPNIISWKNINSSTFNGGRRGNKFYPADILDSGQESQKNDRPYMIRQGFFSSVRPGQDSVLLNVNTSTSAFYSPILLSRWIELQWRKHRLDPTNENDRRKFQSKLKGVRVVFTAGKPVNRHKRAIFEISDKRLGGITFAKNKEKPNEKTLVFSYLSAKYGNLFRKDDYCINLGNRSDKRWYPSQYLEIVDWQPVTKVLEDEYAEEMINIAQINPRDNQSRILNHALPLLGLTGQNSRFYKVRDERISVLCLIQSPVFSRSTASFAALHTYISSSNLLLAEKKREVAPNENASWKLSKDESQESKLDAKLNKLGVLWLCDRPSQDLLGYLKDTMKSLGMGVDKDIELVHTSQIPPTSGPPPHNPSAPYSLDSTYRKRCQQSFSVGLNDLNMSGKVLLVIVVLPKQDNNLYAEIKRWGDCVVGVPTSCITLNKLENKEDYNFCANVALKINFKLKGVSHGAGTRCGADISTMIMGADVTHENAARGCPSTAAVVAKNDDENNLYLGSARLQKGKQEFIADLDGMVHERLCAWYRKHTHLPQSKQLPQNIILYCDGVSESQYGMVRSEEMPKIKEACQSAWAVIRGNNKFFPAYKPNITIIVVTKRHHTRFYPSSPRSTENNAPGLVIDTDIITPNQFSFYLQSHASPLGTARSSHYVVLEDGQKFRENPFKLQTITNNICYVSARASQALRECTPALYADILCDRLRCYMKPSLDHRDTHRPAKIPDENAENFDLEGDYSRICSGGW</sequence>
<dbReference type="Pfam" id="PF08699">
    <property type="entry name" value="ArgoL1"/>
    <property type="match status" value="1"/>
</dbReference>
<dbReference type="OrthoDB" id="10252740at2759"/>
<comment type="caution">
    <text evidence="3">The sequence shown here is derived from an EMBL/GenBank/DDBJ whole genome shotgun (WGS) entry which is preliminary data.</text>
</comment>
<evidence type="ECO:0000313" key="4">
    <source>
        <dbReference type="Proteomes" id="UP001152300"/>
    </source>
</evidence>
<dbReference type="AlphaFoldDB" id="A0A9X0DFS0"/>
<dbReference type="GO" id="GO:0003676">
    <property type="term" value="F:nucleic acid binding"/>
    <property type="evidence" value="ECO:0007669"/>
    <property type="project" value="InterPro"/>
</dbReference>
<dbReference type="InterPro" id="IPR036397">
    <property type="entry name" value="RNaseH_sf"/>
</dbReference>
<protein>
    <recommendedName>
        <fullName evidence="2">Piwi domain-containing protein</fullName>
    </recommendedName>
</protein>
<evidence type="ECO:0000259" key="2">
    <source>
        <dbReference type="PROSITE" id="PS50822"/>
    </source>
</evidence>
<evidence type="ECO:0000313" key="3">
    <source>
        <dbReference type="EMBL" id="KAJ8061921.1"/>
    </source>
</evidence>
<reference evidence="3" key="1">
    <citation type="submission" date="2022-11" db="EMBL/GenBank/DDBJ databases">
        <title>Genome Resource of Sclerotinia nivalis Strain SnTB1, a Plant Pathogen Isolated from American Ginseng.</title>
        <authorList>
            <person name="Fan S."/>
        </authorList>
    </citation>
    <scope>NUCLEOTIDE SEQUENCE</scope>
    <source>
        <strain evidence="3">SnTB1</strain>
    </source>
</reference>
<dbReference type="Gene3D" id="2.170.260.10">
    <property type="entry name" value="paz domain"/>
    <property type="match status" value="1"/>
</dbReference>
<dbReference type="Gene3D" id="3.30.420.10">
    <property type="entry name" value="Ribonuclease H-like superfamily/Ribonuclease H"/>
    <property type="match status" value="1"/>
</dbReference>
<dbReference type="EMBL" id="JAPEIS010000011">
    <property type="protein sequence ID" value="KAJ8061921.1"/>
    <property type="molecule type" value="Genomic_DNA"/>
</dbReference>
<dbReference type="Pfam" id="PF02171">
    <property type="entry name" value="Piwi"/>
    <property type="match status" value="1"/>
</dbReference>
<dbReference type="SMART" id="SM01163">
    <property type="entry name" value="DUF1785"/>
    <property type="match status" value="1"/>
</dbReference>
<dbReference type="InterPro" id="IPR014811">
    <property type="entry name" value="ArgoL1"/>
</dbReference>
<dbReference type="InterPro" id="IPR012337">
    <property type="entry name" value="RNaseH-like_sf"/>
</dbReference>
<dbReference type="SUPFAM" id="SSF101690">
    <property type="entry name" value="PAZ domain"/>
    <property type="match status" value="1"/>
</dbReference>
<feature type="region of interest" description="Disordered" evidence="1">
    <location>
        <begin position="1"/>
        <end position="27"/>
    </location>
</feature>
<dbReference type="InterPro" id="IPR003165">
    <property type="entry name" value="Piwi"/>
</dbReference>
<accession>A0A9X0DFS0</accession>
<dbReference type="SUPFAM" id="SSF53098">
    <property type="entry name" value="Ribonuclease H-like"/>
    <property type="match status" value="1"/>
</dbReference>
<dbReference type="Gene3D" id="3.40.50.2300">
    <property type="match status" value="1"/>
</dbReference>
<dbReference type="CDD" id="cd02846">
    <property type="entry name" value="PAZ_argonaute_like"/>
    <property type="match status" value="1"/>
</dbReference>
<gene>
    <name evidence="3" type="ORF">OCU04_009709</name>
</gene>
<feature type="region of interest" description="Disordered" evidence="1">
    <location>
        <begin position="48"/>
        <end position="91"/>
    </location>
</feature>
<proteinExistence type="predicted"/>
<feature type="compositionally biased region" description="Basic and acidic residues" evidence="1">
    <location>
        <begin position="60"/>
        <end position="74"/>
    </location>
</feature>
<organism evidence="3 4">
    <name type="scientific">Sclerotinia nivalis</name>
    <dbReference type="NCBI Taxonomy" id="352851"/>
    <lineage>
        <taxon>Eukaryota</taxon>
        <taxon>Fungi</taxon>
        <taxon>Dikarya</taxon>
        <taxon>Ascomycota</taxon>
        <taxon>Pezizomycotina</taxon>
        <taxon>Leotiomycetes</taxon>
        <taxon>Helotiales</taxon>
        <taxon>Sclerotiniaceae</taxon>
        <taxon>Sclerotinia</taxon>
    </lineage>
</organism>
<dbReference type="PROSITE" id="PS50822">
    <property type="entry name" value="PIWI"/>
    <property type="match status" value="1"/>
</dbReference>
<evidence type="ECO:0000256" key="1">
    <source>
        <dbReference type="SAM" id="MobiDB-lite"/>
    </source>
</evidence>